<evidence type="ECO:0000313" key="13">
    <source>
        <dbReference type="EMBL" id="QLI04795.1"/>
    </source>
</evidence>
<evidence type="ECO:0000256" key="12">
    <source>
        <dbReference type="HAMAP-Rule" id="MF_00388"/>
    </source>
</evidence>
<keyword evidence="9 12" id="KW-0862">Zinc</keyword>
<feature type="binding site" evidence="12">
    <location>
        <position position="77"/>
    </location>
    <ligand>
        <name>Zn(2+)</name>
        <dbReference type="ChEBI" id="CHEBI:29105"/>
    </ligand>
</feature>
<sequence>MKQTTIAKKVENIGIGLHKGQPIKLTLEPAPANSGINFYRSDINASFKAEPASIGNTQMATVLGDLASGVYISTIEHLMSAISGLGIDNIKISVDANEVPIMDGSAISFCMMLKDAGIKLLDESKKVLIIKRDIVVEDGAKMVALRPSLEPKFHFFIDFKNPVIAQQKYSFIFSKQNYLEEIARARTFGFLEDVKKLNAAGLALGGSLDNAIVIDANRVLNPDGLRFSDEFVRHKILDAIGDLNVFGARVLGNYEAIAGSHELNHKLTLEILKSSQNYEIVSVNAGNEKELEKAFA</sequence>
<dbReference type="RefSeq" id="WP_179975450.1">
    <property type="nucleotide sequence ID" value="NZ_CP049075.1"/>
</dbReference>
<dbReference type="PANTHER" id="PTHR33694:SF1">
    <property type="entry name" value="UDP-3-O-ACYL-N-ACETYLGLUCOSAMINE DEACETYLASE 1, MITOCHONDRIAL-RELATED"/>
    <property type="match status" value="1"/>
</dbReference>
<evidence type="ECO:0000256" key="6">
    <source>
        <dbReference type="ARBA" id="ARBA00022556"/>
    </source>
</evidence>
<evidence type="ECO:0000256" key="7">
    <source>
        <dbReference type="ARBA" id="ARBA00022723"/>
    </source>
</evidence>
<evidence type="ECO:0000256" key="1">
    <source>
        <dbReference type="ARBA" id="ARBA00001947"/>
    </source>
</evidence>
<evidence type="ECO:0000256" key="10">
    <source>
        <dbReference type="ARBA" id="ARBA00023098"/>
    </source>
</evidence>
<dbReference type="AlphaFoldDB" id="A0A7H9CHG9"/>
<keyword evidence="8 12" id="KW-0378">Hydrolase</keyword>
<reference evidence="13 14" key="1">
    <citation type="submission" date="2020-02" db="EMBL/GenBank/DDBJ databases">
        <title>Complete genome sequence of the novel Campylobacter species Candidatus Campylobacter infans.</title>
        <authorList>
            <person name="Duim B."/>
            <person name="Zomer A."/>
            <person name="van der Graaf L."/>
            <person name="Wagenaar J."/>
        </authorList>
    </citation>
    <scope>NUCLEOTIDE SEQUENCE [LARGE SCALE GENOMIC DNA]</scope>
    <source>
        <strain evidence="13 14">19S00001</strain>
    </source>
</reference>
<comment type="catalytic activity">
    <reaction evidence="11 12">
        <text>a UDP-3-O-[(3R)-3-hydroxyacyl]-N-acetyl-alpha-D-glucosamine + H2O = a UDP-3-O-[(3R)-3-hydroxyacyl]-alpha-D-glucosamine + acetate</text>
        <dbReference type="Rhea" id="RHEA:67816"/>
        <dbReference type="ChEBI" id="CHEBI:15377"/>
        <dbReference type="ChEBI" id="CHEBI:30089"/>
        <dbReference type="ChEBI" id="CHEBI:137740"/>
        <dbReference type="ChEBI" id="CHEBI:173225"/>
        <dbReference type="EC" id="3.5.1.108"/>
    </reaction>
</comment>
<evidence type="ECO:0000256" key="8">
    <source>
        <dbReference type="ARBA" id="ARBA00022801"/>
    </source>
</evidence>
<evidence type="ECO:0000256" key="9">
    <source>
        <dbReference type="ARBA" id="ARBA00022833"/>
    </source>
</evidence>
<comment type="cofactor">
    <cofactor evidence="1 12">
        <name>Zn(2+)</name>
        <dbReference type="ChEBI" id="CHEBI:29105"/>
    </cofactor>
</comment>
<comment type="pathway">
    <text evidence="3 12">Glycolipid biosynthesis; lipid IV(A) biosynthesis; lipid IV(A) from (3R)-3-hydroxytetradecanoyl-[acyl-carrier-protein] and UDP-N-acetyl-alpha-D-glucosamine: step 2/6.</text>
</comment>
<evidence type="ECO:0000256" key="11">
    <source>
        <dbReference type="ARBA" id="ARBA00024535"/>
    </source>
</evidence>
<evidence type="ECO:0000256" key="5">
    <source>
        <dbReference type="ARBA" id="ARBA00022516"/>
    </source>
</evidence>
<evidence type="ECO:0000256" key="2">
    <source>
        <dbReference type="ARBA" id="ARBA00002923"/>
    </source>
</evidence>
<dbReference type="GO" id="GO:0016020">
    <property type="term" value="C:membrane"/>
    <property type="evidence" value="ECO:0007669"/>
    <property type="project" value="GOC"/>
</dbReference>
<dbReference type="GO" id="GO:0009245">
    <property type="term" value="P:lipid A biosynthetic process"/>
    <property type="evidence" value="ECO:0007669"/>
    <property type="project" value="UniProtKB-UniRule"/>
</dbReference>
<dbReference type="UniPathway" id="UPA00359">
    <property type="reaction ID" value="UER00478"/>
</dbReference>
<protein>
    <recommendedName>
        <fullName evidence="4 12">UDP-3-O-acyl-N-acetylglucosamine deacetylase</fullName>
        <shortName evidence="12">UDP-3-O-acyl-GlcNAc deacetylase</shortName>
        <ecNumber evidence="4 12">3.5.1.108</ecNumber>
    </recommendedName>
    <alternativeName>
        <fullName evidence="12">UDP-3-O-[R-3-hydroxymyristoyl]-N-acetylglucosamine deacetylase</fullName>
    </alternativeName>
</protein>
<comment type="function">
    <text evidence="2 12">Catalyzes the hydrolysis of UDP-3-O-myristoyl-N-acetylglucosamine to form UDP-3-O-myristoylglucosamine and acetate, the committed step in lipid A biosynthesis.</text>
</comment>
<dbReference type="InterPro" id="IPR004463">
    <property type="entry name" value="UDP-acyl_GlcNac_deAcase"/>
</dbReference>
<dbReference type="KEGG" id="cinf:CINF_0246"/>
<evidence type="ECO:0000256" key="4">
    <source>
        <dbReference type="ARBA" id="ARBA00012745"/>
    </source>
</evidence>
<dbReference type="EC" id="3.5.1.108" evidence="4 12"/>
<dbReference type="EMBL" id="CP049075">
    <property type="protein sequence ID" value="QLI04795.1"/>
    <property type="molecule type" value="Genomic_DNA"/>
</dbReference>
<evidence type="ECO:0000313" key="14">
    <source>
        <dbReference type="Proteomes" id="UP000509414"/>
    </source>
</evidence>
<gene>
    <name evidence="12 13" type="primary">lpxC</name>
    <name evidence="13" type="ORF">CINF_0246</name>
</gene>
<organism evidence="13 14">
    <name type="scientific">Candidatus Campylobacter infans</name>
    <dbReference type="NCBI Taxonomy" id="2561898"/>
    <lineage>
        <taxon>Bacteria</taxon>
        <taxon>Pseudomonadati</taxon>
        <taxon>Campylobacterota</taxon>
        <taxon>Epsilonproteobacteria</taxon>
        <taxon>Campylobacterales</taxon>
        <taxon>Campylobacteraceae</taxon>
        <taxon>Campylobacter</taxon>
    </lineage>
</organism>
<keyword evidence="7 12" id="KW-0479">Metal-binding</keyword>
<dbReference type="InterPro" id="IPR020568">
    <property type="entry name" value="Ribosomal_Su5_D2-typ_SF"/>
</dbReference>
<name>A0A7H9CHG9_9BACT</name>
<dbReference type="SUPFAM" id="SSF54211">
    <property type="entry name" value="Ribosomal protein S5 domain 2-like"/>
    <property type="match status" value="2"/>
</dbReference>
<keyword evidence="6 12" id="KW-0441">Lipid A biosynthesis</keyword>
<dbReference type="Pfam" id="PF03331">
    <property type="entry name" value="LpxC"/>
    <property type="match status" value="1"/>
</dbReference>
<accession>A0A7H9CHG9</accession>
<dbReference type="Proteomes" id="UP000509414">
    <property type="component" value="Chromosome"/>
</dbReference>
<keyword evidence="14" id="KW-1185">Reference proteome</keyword>
<dbReference type="GO" id="GO:0103117">
    <property type="term" value="F:UDP-3-O-acyl-N-acetylglucosamine deacetylase activity"/>
    <property type="evidence" value="ECO:0007669"/>
    <property type="project" value="UniProtKB-UniRule"/>
</dbReference>
<dbReference type="Gene3D" id="3.30.1700.10">
    <property type="entry name" value="lpxc deacetylase, domain 2"/>
    <property type="match status" value="1"/>
</dbReference>
<dbReference type="GO" id="GO:0046872">
    <property type="term" value="F:metal ion binding"/>
    <property type="evidence" value="ECO:0007669"/>
    <property type="project" value="UniProtKB-KW"/>
</dbReference>
<evidence type="ECO:0000256" key="3">
    <source>
        <dbReference type="ARBA" id="ARBA00005002"/>
    </source>
</evidence>
<feature type="binding site" evidence="12">
    <location>
        <position position="238"/>
    </location>
    <ligand>
        <name>Zn(2+)</name>
        <dbReference type="ChEBI" id="CHEBI:29105"/>
    </ligand>
</feature>
<dbReference type="InterPro" id="IPR015870">
    <property type="entry name" value="UDP-acyl_N-AcGlcN_deAcase_N"/>
</dbReference>
<feature type="binding site" evidence="12">
    <location>
        <position position="234"/>
    </location>
    <ligand>
        <name>Zn(2+)</name>
        <dbReference type="ChEBI" id="CHEBI:29105"/>
    </ligand>
</feature>
<keyword evidence="10 12" id="KW-0443">Lipid metabolism</keyword>
<feature type="active site" description="Proton donor" evidence="12">
    <location>
        <position position="261"/>
    </location>
</feature>
<dbReference type="Gene3D" id="3.30.230.20">
    <property type="entry name" value="lpxc deacetylase, domain 1"/>
    <property type="match status" value="1"/>
</dbReference>
<dbReference type="PANTHER" id="PTHR33694">
    <property type="entry name" value="UDP-3-O-ACYL-N-ACETYLGLUCOSAMINE DEACETYLASE 1, MITOCHONDRIAL-RELATED"/>
    <property type="match status" value="1"/>
</dbReference>
<proteinExistence type="inferred from homology"/>
<dbReference type="InterPro" id="IPR011334">
    <property type="entry name" value="UDP-acyl_GlcNac_deAcase_C"/>
</dbReference>
<keyword evidence="5 12" id="KW-0444">Lipid biosynthesis</keyword>
<comment type="similarity">
    <text evidence="12">Belongs to the LpxC family.</text>
</comment>
<dbReference type="NCBIfam" id="TIGR00325">
    <property type="entry name" value="lpxC"/>
    <property type="match status" value="1"/>
</dbReference>
<dbReference type="HAMAP" id="MF_00388">
    <property type="entry name" value="LpxC"/>
    <property type="match status" value="1"/>
</dbReference>